<evidence type="ECO:0000313" key="10">
    <source>
        <dbReference type="EMBL" id="GDY71696.1"/>
    </source>
</evidence>
<keyword evidence="4 7" id="KW-1133">Transmembrane helix</keyword>
<sequence>MSIPPQYPQYPAGPPPSGPPGAPQFQQPYGQGYGYPAPGWMPPGPGHAMPSGLANLGARLGARVLDVIFWYIAYFVTAIPVMMWIDADGGAPAVTVLVVWLVTSFVLYFAFSVGKFGSTLGKRICGVRIVRCETAQPLGFWRAVGREAFWLLAAVLPVLGLLNPLWCCWDKPYQQCLHDKVADSMAVVR</sequence>
<feature type="domain" description="RDD" evidence="8">
    <location>
        <begin position="54"/>
        <end position="182"/>
    </location>
</feature>
<feature type="transmembrane region" description="Helical" evidence="7">
    <location>
        <begin position="67"/>
        <end position="85"/>
    </location>
</feature>
<dbReference type="AlphaFoldDB" id="A0A4D4MIT4"/>
<dbReference type="Proteomes" id="UP000299211">
    <property type="component" value="Unassembled WGS sequence"/>
</dbReference>
<protein>
    <recommendedName>
        <fullName evidence="8">RDD domain-containing protein</fullName>
    </recommendedName>
</protein>
<dbReference type="EMBL" id="BJHX01000001">
    <property type="protein sequence ID" value="GDY67974.1"/>
    <property type="molecule type" value="Genomic_DNA"/>
</dbReference>
<keyword evidence="2" id="KW-1003">Cell membrane</keyword>
<evidence type="ECO:0000256" key="5">
    <source>
        <dbReference type="ARBA" id="ARBA00023136"/>
    </source>
</evidence>
<dbReference type="Pfam" id="PF06271">
    <property type="entry name" value="RDD"/>
    <property type="match status" value="1"/>
</dbReference>
<keyword evidence="3 7" id="KW-0812">Transmembrane</keyword>
<reference evidence="10 11" key="1">
    <citation type="submission" date="2019-04" db="EMBL/GenBank/DDBJ databases">
        <title>Draft genome sequences of Streptomyces avermitilis ATCC 31267.</title>
        <authorList>
            <person name="Komaki H."/>
            <person name="Tamura T."/>
            <person name="Hosoyama A."/>
        </authorList>
    </citation>
    <scope>NUCLEOTIDE SEQUENCE [LARGE SCALE GENOMIC DNA]</scope>
    <source>
        <strain evidence="10 11">ATCC 31267</strain>
    </source>
</reference>
<reference evidence="9 12" key="2">
    <citation type="submission" date="2019-04" db="EMBL/GenBank/DDBJ databases">
        <title>Draft genome sequences of Streptomyces avermitilis NBRC 14893.</title>
        <authorList>
            <person name="Komaki H."/>
            <person name="Tamura T."/>
            <person name="Hosoyama A."/>
        </authorList>
    </citation>
    <scope>NUCLEOTIDE SEQUENCE [LARGE SCALE GENOMIC DNA]</scope>
    <source>
        <strain evidence="9 12">NBRC 14893</strain>
    </source>
</reference>
<feature type="region of interest" description="Disordered" evidence="6">
    <location>
        <begin position="1"/>
        <end position="23"/>
    </location>
</feature>
<evidence type="ECO:0000256" key="4">
    <source>
        <dbReference type="ARBA" id="ARBA00022989"/>
    </source>
</evidence>
<evidence type="ECO:0000256" key="1">
    <source>
        <dbReference type="ARBA" id="ARBA00004651"/>
    </source>
</evidence>
<dbReference type="RefSeq" id="WP_052082367.1">
    <property type="nucleotide sequence ID" value="NZ_BAABTN010000010.1"/>
</dbReference>
<dbReference type="GO" id="GO:0005886">
    <property type="term" value="C:plasma membrane"/>
    <property type="evidence" value="ECO:0007669"/>
    <property type="project" value="UniProtKB-SubCell"/>
</dbReference>
<evidence type="ECO:0000259" key="8">
    <source>
        <dbReference type="Pfam" id="PF06271"/>
    </source>
</evidence>
<name>A0A4D4MIT4_STRAX</name>
<dbReference type="PANTHER" id="PTHR36115">
    <property type="entry name" value="PROLINE-RICH ANTIGEN HOMOLOG-RELATED"/>
    <property type="match status" value="1"/>
</dbReference>
<dbReference type="EMBL" id="BJHY01000001">
    <property type="protein sequence ID" value="GDY71696.1"/>
    <property type="molecule type" value="Genomic_DNA"/>
</dbReference>
<dbReference type="Proteomes" id="UP000302139">
    <property type="component" value="Unassembled WGS sequence"/>
</dbReference>
<evidence type="ECO:0000256" key="3">
    <source>
        <dbReference type="ARBA" id="ARBA00022692"/>
    </source>
</evidence>
<accession>A0A4D4MIT4</accession>
<evidence type="ECO:0000313" key="9">
    <source>
        <dbReference type="EMBL" id="GDY67974.1"/>
    </source>
</evidence>
<keyword evidence="5 7" id="KW-0472">Membrane</keyword>
<comment type="caution">
    <text evidence="10">The sequence shown here is derived from an EMBL/GenBank/DDBJ whole genome shotgun (WGS) entry which is preliminary data.</text>
</comment>
<feature type="transmembrane region" description="Helical" evidence="7">
    <location>
        <begin position="91"/>
        <end position="113"/>
    </location>
</feature>
<evidence type="ECO:0000256" key="2">
    <source>
        <dbReference type="ARBA" id="ARBA00022475"/>
    </source>
</evidence>
<evidence type="ECO:0000256" key="7">
    <source>
        <dbReference type="SAM" id="Phobius"/>
    </source>
</evidence>
<evidence type="ECO:0000313" key="11">
    <source>
        <dbReference type="Proteomes" id="UP000299211"/>
    </source>
</evidence>
<gene>
    <name evidence="9" type="ORF">SAV14893_073670</name>
    <name evidence="10" type="ORF">SAV31267_011810</name>
</gene>
<comment type="subcellular location">
    <subcellularLocation>
        <location evidence="1">Cell membrane</location>
        <topology evidence="1">Multi-pass membrane protein</topology>
    </subcellularLocation>
</comment>
<dbReference type="InterPro" id="IPR010432">
    <property type="entry name" value="RDD"/>
</dbReference>
<dbReference type="InterPro" id="IPR051791">
    <property type="entry name" value="Pra-immunoreactive"/>
</dbReference>
<proteinExistence type="predicted"/>
<organism evidence="10 11">
    <name type="scientific">Streptomyces avermitilis</name>
    <dbReference type="NCBI Taxonomy" id="33903"/>
    <lineage>
        <taxon>Bacteria</taxon>
        <taxon>Bacillati</taxon>
        <taxon>Actinomycetota</taxon>
        <taxon>Actinomycetes</taxon>
        <taxon>Kitasatosporales</taxon>
        <taxon>Streptomycetaceae</taxon>
        <taxon>Streptomyces</taxon>
    </lineage>
</organism>
<feature type="compositionally biased region" description="Pro residues" evidence="6">
    <location>
        <begin position="1"/>
        <end position="22"/>
    </location>
</feature>
<evidence type="ECO:0000313" key="12">
    <source>
        <dbReference type="Proteomes" id="UP000302139"/>
    </source>
</evidence>
<evidence type="ECO:0000256" key="6">
    <source>
        <dbReference type="SAM" id="MobiDB-lite"/>
    </source>
</evidence>